<dbReference type="AlphaFoldDB" id="A0A559K528"/>
<dbReference type="CDD" id="cd06261">
    <property type="entry name" value="TM_PBP2"/>
    <property type="match status" value="1"/>
</dbReference>
<feature type="transmembrane region" description="Helical" evidence="7">
    <location>
        <begin position="164"/>
        <end position="185"/>
    </location>
</feature>
<dbReference type="Proteomes" id="UP000317036">
    <property type="component" value="Unassembled WGS sequence"/>
</dbReference>
<evidence type="ECO:0000256" key="4">
    <source>
        <dbReference type="ARBA" id="ARBA00022692"/>
    </source>
</evidence>
<keyword evidence="10" id="KW-1185">Reference proteome</keyword>
<proteinExistence type="inferred from homology"/>
<feature type="domain" description="ABC transmembrane type-1" evidence="8">
    <location>
        <begin position="100"/>
        <end position="288"/>
    </location>
</feature>
<dbReference type="GO" id="GO:0005886">
    <property type="term" value="C:plasma membrane"/>
    <property type="evidence" value="ECO:0007669"/>
    <property type="project" value="UniProtKB-SubCell"/>
</dbReference>
<comment type="similarity">
    <text evidence="7">Belongs to the binding-protein-dependent transport system permease family.</text>
</comment>
<dbReference type="PANTHER" id="PTHR30151">
    <property type="entry name" value="ALKANE SULFONATE ABC TRANSPORTER-RELATED, MEMBRANE SUBUNIT"/>
    <property type="match status" value="1"/>
</dbReference>
<feature type="transmembrane region" description="Helical" evidence="7">
    <location>
        <begin position="215"/>
        <end position="236"/>
    </location>
</feature>
<dbReference type="SUPFAM" id="SSF161098">
    <property type="entry name" value="MetI-like"/>
    <property type="match status" value="1"/>
</dbReference>
<sequence length="304" mass="32983">MALDMDKSGLQLQRMADEIYPPRERASWTHKLERESSGRGNRSFKTVLAQLLPPFAAFIVFVGGWELVVRLLNVPPYILPKPSDIVQAATEHANGLFVSVMTTISEAVLGFLLSIVMGVLGAVLLASSKLIEKSVYPYAIILQTIPIVAIAPIIVIWFGAGMNAIVIIAFLIGFFPMLSNTLIGLNSTDHNMKNLFYLYNASRLQTMWKLRLPAALPYIVAGLKISCTLAVIGAIVGEYIAGIGGGKGGLGYAITVAASRLQTPYLFACGLSASVLGIGFFLLVNAFAKWMLSSWHESEMRSEN</sequence>
<evidence type="ECO:0000256" key="2">
    <source>
        <dbReference type="ARBA" id="ARBA00022448"/>
    </source>
</evidence>
<evidence type="ECO:0000256" key="5">
    <source>
        <dbReference type="ARBA" id="ARBA00022989"/>
    </source>
</evidence>
<keyword evidence="6 7" id="KW-0472">Membrane</keyword>
<evidence type="ECO:0000256" key="1">
    <source>
        <dbReference type="ARBA" id="ARBA00004651"/>
    </source>
</evidence>
<keyword evidence="4 7" id="KW-0812">Transmembrane</keyword>
<evidence type="ECO:0000256" key="7">
    <source>
        <dbReference type="RuleBase" id="RU363032"/>
    </source>
</evidence>
<evidence type="ECO:0000256" key="3">
    <source>
        <dbReference type="ARBA" id="ARBA00022475"/>
    </source>
</evidence>
<evidence type="ECO:0000256" key="6">
    <source>
        <dbReference type="ARBA" id="ARBA00023136"/>
    </source>
</evidence>
<dbReference type="PROSITE" id="PS50928">
    <property type="entry name" value="ABC_TM1"/>
    <property type="match status" value="1"/>
</dbReference>
<dbReference type="InterPro" id="IPR035906">
    <property type="entry name" value="MetI-like_sf"/>
</dbReference>
<keyword evidence="5 7" id="KW-1133">Transmembrane helix</keyword>
<feature type="transmembrane region" description="Helical" evidence="7">
    <location>
        <begin position="47"/>
        <end position="65"/>
    </location>
</feature>
<evidence type="ECO:0000313" key="9">
    <source>
        <dbReference type="EMBL" id="TVY07242.1"/>
    </source>
</evidence>
<dbReference type="GO" id="GO:0055085">
    <property type="term" value="P:transmembrane transport"/>
    <property type="evidence" value="ECO:0007669"/>
    <property type="project" value="InterPro"/>
</dbReference>
<organism evidence="9 10">
    <name type="scientific">Paenibacillus cremeus</name>
    <dbReference type="NCBI Taxonomy" id="2163881"/>
    <lineage>
        <taxon>Bacteria</taxon>
        <taxon>Bacillati</taxon>
        <taxon>Bacillota</taxon>
        <taxon>Bacilli</taxon>
        <taxon>Bacillales</taxon>
        <taxon>Paenibacillaceae</taxon>
        <taxon>Paenibacillus</taxon>
    </lineage>
</organism>
<protein>
    <submittedName>
        <fullName evidence="9">ABC transporter permease</fullName>
    </submittedName>
</protein>
<keyword evidence="3" id="KW-1003">Cell membrane</keyword>
<feature type="transmembrane region" description="Helical" evidence="7">
    <location>
        <begin position="107"/>
        <end position="126"/>
    </location>
</feature>
<evidence type="ECO:0000313" key="10">
    <source>
        <dbReference type="Proteomes" id="UP000317036"/>
    </source>
</evidence>
<dbReference type="Gene3D" id="1.10.3720.10">
    <property type="entry name" value="MetI-like"/>
    <property type="match status" value="1"/>
</dbReference>
<name>A0A559K528_9BACL</name>
<accession>A0A559K528</accession>
<feature type="transmembrane region" description="Helical" evidence="7">
    <location>
        <begin position="265"/>
        <end position="288"/>
    </location>
</feature>
<dbReference type="InterPro" id="IPR000515">
    <property type="entry name" value="MetI-like"/>
</dbReference>
<dbReference type="OrthoDB" id="9804353at2"/>
<keyword evidence="2 7" id="KW-0813">Transport</keyword>
<evidence type="ECO:0000259" key="8">
    <source>
        <dbReference type="PROSITE" id="PS50928"/>
    </source>
</evidence>
<gene>
    <name evidence="9" type="ORF">FPZ49_24725</name>
</gene>
<reference evidence="9 10" key="1">
    <citation type="submission" date="2019-07" db="EMBL/GenBank/DDBJ databases">
        <authorList>
            <person name="Kim J."/>
        </authorList>
    </citation>
    <scope>NUCLEOTIDE SEQUENCE [LARGE SCALE GENOMIC DNA]</scope>
    <source>
        <strain evidence="9 10">JC52</strain>
    </source>
</reference>
<comment type="subcellular location">
    <subcellularLocation>
        <location evidence="1 7">Cell membrane</location>
        <topology evidence="1 7">Multi-pass membrane protein</topology>
    </subcellularLocation>
</comment>
<comment type="caution">
    <text evidence="9">The sequence shown here is derived from an EMBL/GenBank/DDBJ whole genome shotgun (WGS) entry which is preliminary data.</text>
</comment>
<dbReference type="EMBL" id="VNJI01000040">
    <property type="protein sequence ID" value="TVY07242.1"/>
    <property type="molecule type" value="Genomic_DNA"/>
</dbReference>
<dbReference type="Pfam" id="PF00528">
    <property type="entry name" value="BPD_transp_1"/>
    <property type="match status" value="1"/>
</dbReference>
<dbReference type="RefSeq" id="WP_144852077.1">
    <property type="nucleotide sequence ID" value="NZ_VNJI01000040.1"/>
</dbReference>
<feature type="transmembrane region" description="Helical" evidence="7">
    <location>
        <begin position="138"/>
        <end position="158"/>
    </location>
</feature>
<dbReference type="PANTHER" id="PTHR30151:SF41">
    <property type="entry name" value="ABC TRANSPORTER PERMEASE PROTEIN"/>
    <property type="match status" value="1"/>
</dbReference>